<accession>G9NV52</accession>
<keyword evidence="1" id="KW-0040">ANK repeat</keyword>
<feature type="domain" description="DUF8212" evidence="3">
    <location>
        <begin position="219"/>
        <end position="242"/>
    </location>
</feature>
<dbReference type="Gene3D" id="1.25.40.20">
    <property type="entry name" value="Ankyrin repeat-containing domain"/>
    <property type="match status" value="3"/>
</dbReference>
<dbReference type="InterPro" id="IPR010730">
    <property type="entry name" value="HET"/>
</dbReference>
<keyword evidence="5" id="KW-1185">Reference proteome</keyword>
<dbReference type="PROSITE" id="PS50088">
    <property type="entry name" value="ANK_REPEAT"/>
    <property type="match status" value="6"/>
</dbReference>
<dbReference type="SUPFAM" id="SSF48403">
    <property type="entry name" value="Ankyrin repeat"/>
    <property type="match status" value="1"/>
</dbReference>
<dbReference type="InterPro" id="IPR058525">
    <property type="entry name" value="DUF8212"/>
</dbReference>
<dbReference type="OMA" id="TFQESEW"/>
<feature type="repeat" description="ANK" evidence="1">
    <location>
        <begin position="593"/>
        <end position="626"/>
    </location>
</feature>
<gene>
    <name evidence="4" type="ORF">TRIATDRAFT_220714</name>
</gene>
<feature type="domain" description="Heterokaryon incompatibility" evidence="2">
    <location>
        <begin position="28"/>
        <end position="111"/>
    </location>
</feature>
<dbReference type="Pfam" id="PF26640">
    <property type="entry name" value="DUF8212"/>
    <property type="match status" value="1"/>
</dbReference>
<dbReference type="InterPro" id="IPR002110">
    <property type="entry name" value="Ankyrin_rpt"/>
</dbReference>
<dbReference type="eggNOG" id="KOG0504">
    <property type="taxonomic scope" value="Eukaryota"/>
</dbReference>
<dbReference type="Proteomes" id="UP000005426">
    <property type="component" value="Unassembled WGS sequence"/>
</dbReference>
<dbReference type="EMBL" id="ABDG02000024">
    <property type="protein sequence ID" value="EHK44874.1"/>
    <property type="molecule type" value="Genomic_DNA"/>
</dbReference>
<feature type="repeat" description="ANK" evidence="1">
    <location>
        <begin position="459"/>
        <end position="492"/>
    </location>
</feature>
<evidence type="ECO:0000259" key="2">
    <source>
        <dbReference type="Pfam" id="PF06985"/>
    </source>
</evidence>
<name>G9NV52_HYPAI</name>
<sequence>MRLLKTKLISEPGALEIEEFDDTSTPKYAILSHRWGNDELTLQDVERNTTAKEGFKKVQQSCDMAKRNGIDYIWIDTCCINKESSSELSEAINSMYLWYFKAHICYAYLADVPSTPFEESQWFTRGWTLQELLAPADLVFFDANWKSLGTKEGLQREISSCTGIPVDILSGDDDLETCSIAQRMSWAAKRSTKRVEDLAYCLLGIFGINMPLLYGEGERAFIRLQEEIMRVSDDHSLFAWESPDNRGGLLATSPAAFKGSGNIIQVSHVDDSHNALTRSSRGVHLDIRLIGMGAQKLGLALLLCKERDGSNNQIAIYLTDLTGTMETFQRVRSEELKRLDLVKTRSSQYLTRRACVQTGRLIPTRRPTREIDAMRTYEPYDDVVLEFLINRLQPEALLHAAQQGDQDDVWLMLTRRDIDINLRNRSAWPALFLAISCGHEVVVKMLLAQGADTNLEIGDGYTPLILAIEKGHKNIVKLLLERIAANIDTKDNMGQTSLLLAIEERSIGIVELLLEKGADIEAKGNKGRTPLLRAVAIGYPMEDGIKLLLEAGANTEAHNDGWTPLLLALEAKTVRIANLLLEKGANIEAKDNEGRTPLLRATTIYENSEAIKLLLQYGADIEAKDNEGRTPLSWVIIVYQNSEVIRLLLKYGANIKAKDNEGRTPLSWATIKHRNMDIHHLLGDNGKTAKS</sequence>
<dbReference type="PROSITE" id="PS50297">
    <property type="entry name" value="ANK_REP_REGION"/>
    <property type="match status" value="6"/>
</dbReference>
<dbReference type="InterPro" id="IPR036770">
    <property type="entry name" value="Ankyrin_rpt-contain_sf"/>
</dbReference>
<dbReference type="STRING" id="452589.G9NV52"/>
<feature type="repeat" description="ANK" evidence="1">
    <location>
        <begin position="560"/>
        <end position="592"/>
    </location>
</feature>
<feature type="repeat" description="ANK" evidence="1">
    <location>
        <begin position="526"/>
        <end position="560"/>
    </location>
</feature>
<dbReference type="Pfam" id="PF12796">
    <property type="entry name" value="Ank_2"/>
    <property type="match status" value="3"/>
</dbReference>
<dbReference type="PANTHER" id="PTHR10622:SF10">
    <property type="entry name" value="HET DOMAIN-CONTAINING PROTEIN"/>
    <property type="match status" value="1"/>
</dbReference>
<dbReference type="OrthoDB" id="20872at2759"/>
<feature type="repeat" description="ANK" evidence="1">
    <location>
        <begin position="627"/>
        <end position="660"/>
    </location>
</feature>
<dbReference type="PRINTS" id="PR01415">
    <property type="entry name" value="ANKYRIN"/>
</dbReference>
<proteinExistence type="predicted"/>
<evidence type="ECO:0000313" key="5">
    <source>
        <dbReference type="Proteomes" id="UP000005426"/>
    </source>
</evidence>
<dbReference type="AlphaFoldDB" id="G9NV52"/>
<dbReference type="HOGENOM" id="CLU_000288_138_8_1"/>
<protein>
    <submittedName>
        <fullName evidence="4">HET protein</fullName>
    </submittedName>
</protein>
<evidence type="ECO:0000259" key="3">
    <source>
        <dbReference type="Pfam" id="PF26640"/>
    </source>
</evidence>
<comment type="caution">
    <text evidence="4">The sequence shown here is derived from an EMBL/GenBank/DDBJ whole genome shotgun (WGS) entry which is preliminary data.</text>
</comment>
<dbReference type="Pfam" id="PF06985">
    <property type="entry name" value="HET"/>
    <property type="match status" value="1"/>
</dbReference>
<organism evidence="4 5">
    <name type="scientific">Hypocrea atroviridis (strain ATCC 20476 / IMI 206040)</name>
    <name type="common">Trichoderma atroviride</name>
    <dbReference type="NCBI Taxonomy" id="452589"/>
    <lineage>
        <taxon>Eukaryota</taxon>
        <taxon>Fungi</taxon>
        <taxon>Dikarya</taxon>
        <taxon>Ascomycota</taxon>
        <taxon>Pezizomycotina</taxon>
        <taxon>Sordariomycetes</taxon>
        <taxon>Hypocreomycetidae</taxon>
        <taxon>Hypocreales</taxon>
        <taxon>Hypocreaceae</taxon>
        <taxon>Trichoderma</taxon>
    </lineage>
</organism>
<feature type="repeat" description="ANK" evidence="1">
    <location>
        <begin position="493"/>
        <end position="525"/>
    </location>
</feature>
<dbReference type="PANTHER" id="PTHR10622">
    <property type="entry name" value="HET DOMAIN-CONTAINING PROTEIN"/>
    <property type="match status" value="1"/>
</dbReference>
<dbReference type="SMART" id="SM00248">
    <property type="entry name" value="ANK"/>
    <property type="match status" value="8"/>
</dbReference>
<evidence type="ECO:0000256" key="1">
    <source>
        <dbReference type="PROSITE-ProRule" id="PRU00023"/>
    </source>
</evidence>
<evidence type="ECO:0000313" key="4">
    <source>
        <dbReference type="EMBL" id="EHK44874.1"/>
    </source>
</evidence>
<reference evidence="4 5" key="1">
    <citation type="journal article" date="2011" name="Genome Biol.">
        <title>Comparative genome sequence analysis underscores mycoparasitism as the ancestral life style of Trichoderma.</title>
        <authorList>
            <person name="Kubicek C.P."/>
            <person name="Herrera-Estrella A."/>
            <person name="Seidl-Seiboth V."/>
            <person name="Martinez D.A."/>
            <person name="Druzhinina I.S."/>
            <person name="Thon M."/>
            <person name="Zeilinger S."/>
            <person name="Casas-Flores S."/>
            <person name="Horwitz B.A."/>
            <person name="Mukherjee P.K."/>
            <person name="Mukherjee M."/>
            <person name="Kredics L."/>
            <person name="Alcaraz L.D."/>
            <person name="Aerts A."/>
            <person name="Antal Z."/>
            <person name="Atanasova L."/>
            <person name="Cervantes-Badillo M.G."/>
            <person name="Challacombe J."/>
            <person name="Chertkov O."/>
            <person name="McCluskey K."/>
            <person name="Coulpier F."/>
            <person name="Deshpande N."/>
            <person name="von Doehren H."/>
            <person name="Ebbole D.J."/>
            <person name="Esquivel-Naranjo E.U."/>
            <person name="Fekete E."/>
            <person name="Flipphi M."/>
            <person name="Glaser F."/>
            <person name="Gomez-Rodriguez E.Y."/>
            <person name="Gruber S."/>
            <person name="Han C."/>
            <person name="Henrissat B."/>
            <person name="Hermosa R."/>
            <person name="Hernandez-Onate M."/>
            <person name="Karaffa L."/>
            <person name="Kosti I."/>
            <person name="Le Crom S."/>
            <person name="Lindquist E."/>
            <person name="Lucas S."/>
            <person name="Luebeck M."/>
            <person name="Luebeck P.S."/>
            <person name="Margeot A."/>
            <person name="Metz B."/>
            <person name="Misra M."/>
            <person name="Nevalainen H."/>
            <person name="Omann M."/>
            <person name="Packer N."/>
            <person name="Perrone G."/>
            <person name="Uresti-Rivera E.E."/>
            <person name="Salamov A."/>
            <person name="Schmoll M."/>
            <person name="Seiboth B."/>
            <person name="Shapiro H."/>
            <person name="Sukno S."/>
            <person name="Tamayo-Ramos J.A."/>
            <person name="Tisch D."/>
            <person name="Wiest A."/>
            <person name="Wilkinson H.H."/>
            <person name="Zhang M."/>
            <person name="Coutinho P.M."/>
            <person name="Kenerley C.M."/>
            <person name="Monte E."/>
            <person name="Baker S.E."/>
            <person name="Grigoriev I.V."/>
        </authorList>
    </citation>
    <scope>NUCLEOTIDE SEQUENCE [LARGE SCALE GENOMIC DNA]</scope>
    <source>
        <strain evidence="5">ATCC 20476 / IMI 206040</strain>
    </source>
</reference>